<dbReference type="Proteomes" id="UP000604273">
    <property type="component" value="Unassembled WGS sequence"/>
</dbReference>
<evidence type="ECO:0000313" key="2">
    <source>
        <dbReference type="EMBL" id="KAF4947571.1"/>
    </source>
</evidence>
<feature type="compositionally biased region" description="Basic and acidic residues" evidence="1">
    <location>
        <begin position="105"/>
        <end position="115"/>
    </location>
</feature>
<organism evidence="2 3">
    <name type="scientific">Fusarium gaditjirri</name>
    <dbReference type="NCBI Taxonomy" id="282569"/>
    <lineage>
        <taxon>Eukaryota</taxon>
        <taxon>Fungi</taxon>
        <taxon>Dikarya</taxon>
        <taxon>Ascomycota</taxon>
        <taxon>Pezizomycotina</taxon>
        <taxon>Sordariomycetes</taxon>
        <taxon>Hypocreomycetidae</taxon>
        <taxon>Hypocreales</taxon>
        <taxon>Nectriaceae</taxon>
        <taxon>Fusarium</taxon>
        <taxon>Fusarium nisikadoi species complex</taxon>
    </lineage>
</organism>
<reference evidence="2" key="2">
    <citation type="submission" date="2020-05" db="EMBL/GenBank/DDBJ databases">
        <authorList>
            <person name="Kim H.-S."/>
            <person name="Proctor R.H."/>
            <person name="Brown D.W."/>
        </authorList>
    </citation>
    <scope>NUCLEOTIDE SEQUENCE</scope>
    <source>
        <strain evidence="2">NRRL 45417</strain>
    </source>
</reference>
<accession>A0A8H4SXK2</accession>
<reference evidence="2" key="1">
    <citation type="journal article" date="2020" name="BMC Genomics">
        <title>Correction to: Identification and distribution of gene clusters required for synthesis of sphingolipid metabolism inhibitors in diverse species of the filamentous fungus Fusarium.</title>
        <authorList>
            <person name="Kim H.S."/>
            <person name="Lohmar J.M."/>
            <person name="Busman M."/>
            <person name="Brown D.W."/>
            <person name="Naumann T.A."/>
            <person name="Divon H.H."/>
            <person name="Lysoe E."/>
            <person name="Uhlig S."/>
            <person name="Proctor R.H."/>
        </authorList>
    </citation>
    <scope>NUCLEOTIDE SEQUENCE</scope>
    <source>
        <strain evidence="2">NRRL 45417</strain>
    </source>
</reference>
<feature type="compositionally biased region" description="Polar residues" evidence="1">
    <location>
        <begin position="92"/>
        <end position="104"/>
    </location>
</feature>
<protein>
    <submittedName>
        <fullName evidence="2">Uncharacterized protein</fullName>
    </submittedName>
</protein>
<evidence type="ECO:0000313" key="3">
    <source>
        <dbReference type="Proteomes" id="UP000604273"/>
    </source>
</evidence>
<sequence>MAELNIQKNRIDDAEVDFQNNTVDSSKMKGGYETWRLIHGGPSVNVGDTSKEITGQFIALNCISPGGDVDQYKPDKAFTFEADEELTLTGPDDSNTLTFSGKSSGESDWKLSKGK</sequence>
<feature type="region of interest" description="Disordered" evidence="1">
    <location>
        <begin position="85"/>
        <end position="115"/>
    </location>
</feature>
<dbReference type="OrthoDB" id="10322492at2759"/>
<evidence type="ECO:0000256" key="1">
    <source>
        <dbReference type="SAM" id="MobiDB-lite"/>
    </source>
</evidence>
<dbReference type="EMBL" id="JABFAI010000284">
    <property type="protein sequence ID" value="KAF4947571.1"/>
    <property type="molecule type" value="Genomic_DNA"/>
</dbReference>
<dbReference type="AlphaFoldDB" id="A0A8H4SXK2"/>
<comment type="caution">
    <text evidence="2">The sequence shown here is derived from an EMBL/GenBank/DDBJ whole genome shotgun (WGS) entry which is preliminary data.</text>
</comment>
<proteinExistence type="predicted"/>
<gene>
    <name evidence="2" type="ORF">FGADI_10302</name>
</gene>
<name>A0A8H4SXK2_9HYPO</name>
<keyword evidence="3" id="KW-1185">Reference proteome</keyword>